<gene>
    <name evidence="6" type="ORF">C6Y39_10050</name>
</gene>
<keyword evidence="3" id="KW-0233">DNA recombination</keyword>
<dbReference type="PANTHER" id="PTHR30461:SF2">
    <property type="entry name" value="SERINE RECOMBINASE PINE-RELATED"/>
    <property type="match status" value="1"/>
</dbReference>
<dbReference type="InterPro" id="IPR006118">
    <property type="entry name" value="Recombinase_CS"/>
</dbReference>
<reference evidence="7" key="1">
    <citation type="journal article" date="2020" name="Int. J. Syst. Evol. Microbiol.">
        <title>Alteromonas alba sp. nov., a marine bacterium isolated from the seawater of the West Pacific Ocean.</title>
        <authorList>
            <person name="Sun C."/>
            <person name="Wu Y.-H."/>
            <person name="Xamxidin M."/>
            <person name="Cheng H."/>
            <person name="Xu X.-W."/>
        </authorList>
    </citation>
    <scope>NUCLEOTIDE SEQUENCE [LARGE SCALE GENOMIC DNA]</scope>
    <source>
        <strain evidence="7">9a2</strain>
    </source>
</reference>
<dbReference type="InterPro" id="IPR050639">
    <property type="entry name" value="SSR_resolvase"/>
</dbReference>
<dbReference type="PANTHER" id="PTHR30461">
    <property type="entry name" value="DNA-INVERTASE FROM LAMBDOID PROPHAGE"/>
    <property type="match status" value="1"/>
</dbReference>
<evidence type="ECO:0000313" key="6">
    <source>
        <dbReference type="EMBL" id="PRO68895.1"/>
    </source>
</evidence>
<evidence type="ECO:0000256" key="4">
    <source>
        <dbReference type="PROSITE-ProRule" id="PRU10137"/>
    </source>
</evidence>
<keyword evidence="7" id="KW-1185">Reference proteome</keyword>
<dbReference type="InterPro" id="IPR011109">
    <property type="entry name" value="DNA_bind_recombinase_dom"/>
</dbReference>
<evidence type="ECO:0000256" key="3">
    <source>
        <dbReference type="ARBA" id="ARBA00023172"/>
    </source>
</evidence>
<dbReference type="Proteomes" id="UP000239539">
    <property type="component" value="Unassembled WGS sequence"/>
</dbReference>
<proteinExistence type="predicted"/>
<organism evidence="6 7">
    <name type="scientific">Alteromonas gracilis</name>
    <dbReference type="NCBI Taxonomy" id="1479524"/>
    <lineage>
        <taxon>Bacteria</taxon>
        <taxon>Pseudomonadati</taxon>
        <taxon>Pseudomonadota</taxon>
        <taxon>Gammaproteobacteria</taxon>
        <taxon>Alteromonadales</taxon>
        <taxon>Alteromonadaceae</taxon>
        <taxon>Alteromonas/Salinimonas group</taxon>
        <taxon>Alteromonas</taxon>
    </lineage>
</organism>
<feature type="active site" description="O-(5'-phospho-DNA)-serine intermediate" evidence="4">
    <location>
        <position position="12"/>
    </location>
</feature>
<dbReference type="Gene3D" id="3.40.50.1390">
    <property type="entry name" value="Resolvase, N-terminal catalytic domain"/>
    <property type="match status" value="1"/>
</dbReference>
<protein>
    <submittedName>
        <fullName evidence="6">DNA invertase</fullName>
    </submittedName>
</protein>
<dbReference type="CDD" id="cd03768">
    <property type="entry name" value="SR_ResInv"/>
    <property type="match status" value="1"/>
</dbReference>
<dbReference type="InterPro" id="IPR006119">
    <property type="entry name" value="Resolv_N"/>
</dbReference>
<comment type="caution">
    <text evidence="6">The sequence shown here is derived from an EMBL/GenBank/DDBJ whole genome shotgun (WGS) entry which is preliminary data.</text>
</comment>
<dbReference type="SMART" id="SM00857">
    <property type="entry name" value="Resolvase"/>
    <property type="match status" value="1"/>
</dbReference>
<keyword evidence="1" id="KW-0229">DNA integration</keyword>
<sequence>MNEKYIAYLRVSTKEQGRSGLGLEAQKRDINLFISNYASEDDLLETYTDIVSGSNSSRQALTEAITRAKQLNATLIVSKLDRLSRKVSFVATLMEDKTLKLKVASMPNADKFQLHIYAALAEQERDFISMRTKAALAEKRASGATLGGLRDKTNRRNREKQRIANENAMRISSLILPMKESGMSLRSIAERLNSNGLYTPQGKSFSAQTVSNAIKRINQIGTEPS</sequence>
<evidence type="ECO:0000256" key="1">
    <source>
        <dbReference type="ARBA" id="ARBA00022908"/>
    </source>
</evidence>
<dbReference type="PROSITE" id="PS51736">
    <property type="entry name" value="RECOMBINASES_3"/>
    <property type="match status" value="1"/>
</dbReference>
<accession>A0ABX5CQK4</accession>
<dbReference type="Pfam" id="PF07508">
    <property type="entry name" value="Recombinase"/>
    <property type="match status" value="1"/>
</dbReference>
<dbReference type="SUPFAM" id="SSF53041">
    <property type="entry name" value="Resolvase-like"/>
    <property type="match status" value="1"/>
</dbReference>
<evidence type="ECO:0000313" key="7">
    <source>
        <dbReference type="Proteomes" id="UP000239539"/>
    </source>
</evidence>
<dbReference type="PROSITE" id="PS00397">
    <property type="entry name" value="RECOMBINASES_1"/>
    <property type="match status" value="1"/>
</dbReference>
<dbReference type="RefSeq" id="WP_105931119.1">
    <property type="nucleotide sequence ID" value="NZ_PVNO01000025.1"/>
</dbReference>
<name>A0ABX5CQK4_9ALTE</name>
<evidence type="ECO:0000256" key="2">
    <source>
        <dbReference type="ARBA" id="ARBA00023125"/>
    </source>
</evidence>
<keyword evidence="2" id="KW-0238">DNA-binding</keyword>
<evidence type="ECO:0000259" key="5">
    <source>
        <dbReference type="PROSITE" id="PS51736"/>
    </source>
</evidence>
<dbReference type="InterPro" id="IPR036162">
    <property type="entry name" value="Resolvase-like_N_sf"/>
</dbReference>
<dbReference type="EMBL" id="PVNO01000025">
    <property type="protein sequence ID" value="PRO68895.1"/>
    <property type="molecule type" value="Genomic_DNA"/>
</dbReference>
<dbReference type="Pfam" id="PF00239">
    <property type="entry name" value="Resolvase"/>
    <property type="match status" value="1"/>
</dbReference>
<feature type="domain" description="Resolvase/invertase-type recombinase catalytic" evidence="5">
    <location>
        <begin position="4"/>
        <end position="143"/>
    </location>
</feature>